<dbReference type="Proteomes" id="UP000199478">
    <property type="component" value="Unassembled WGS sequence"/>
</dbReference>
<sequence length="205" mass="23022">MLNLDHSAVIPANIQTALNQIPDDEKSGMWKSKANRVVSFKSEVMTQGLEMQGSRCVWCTLEVSEEGHRTAHRDHIAPKGTYGQWTFLPDNLAIACEYCNGFEIKGELNTVSMPNAEYSNSEFHIVHPYFDNTEDHIRFVDGDVGFPVVIEGLSNKGLWTIDQMKLDSTQLTKERAKDFLFARDTEALPNGYSDVLKRAVGRPIG</sequence>
<dbReference type="AlphaFoldDB" id="A0A1I6FYS3"/>
<dbReference type="RefSeq" id="WP_090196616.1">
    <property type="nucleotide sequence ID" value="NZ_FOYP01000001.1"/>
</dbReference>
<proteinExistence type="predicted"/>
<name>A0A1I6FYS3_9RHOB</name>
<dbReference type="Gene3D" id="1.10.30.50">
    <property type="match status" value="1"/>
</dbReference>
<dbReference type="OrthoDB" id="5422822at2"/>
<evidence type="ECO:0000313" key="2">
    <source>
        <dbReference type="Proteomes" id="UP000199478"/>
    </source>
</evidence>
<organism evidence="1 2">
    <name type="scientific">Yoonia tamlensis</name>
    <dbReference type="NCBI Taxonomy" id="390270"/>
    <lineage>
        <taxon>Bacteria</taxon>
        <taxon>Pseudomonadati</taxon>
        <taxon>Pseudomonadota</taxon>
        <taxon>Alphaproteobacteria</taxon>
        <taxon>Rhodobacterales</taxon>
        <taxon>Paracoccaceae</taxon>
        <taxon>Yoonia</taxon>
    </lineage>
</organism>
<dbReference type="EMBL" id="FOYP01000001">
    <property type="protein sequence ID" value="SFR35083.1"/>
    <property type="molecule type" value="Genomic_DNA"/>
</dbReference>
<gene>
    <name evidence="1" type="ORF">SAMN04488005_0758</name>
</gene>
<protein>
    <submittedName>
        <fullName evidence="1">TIGR02646 family protein</fullName>
    </submittedName>
</protein>
<keyword evidence="2" id="KW-1185">Reference proteome</keyword>
<reference evidence="2" key="1">
    <citation type="submission" date="2016-10" db="EMBL/GenBank/DDBJ databases">
        <authorList>
            <person name="Varghese N."/>
            <person name="Submissions S."/>
        </authorList>
    </citation>
    <scope>NUCLEOTIDE SEQUENCE [LARGE SCALE GENOMIC DNA]</scope>
    <source>
        <strain evidence="2">DSM 26879</strain>
    </source>
</reference>
<accession>A0A1I6FYS3</accession>
<evidence type="ECO:0000313" key="1">
    <source>
        <dbReference type="EMBL" id="SFR35083.1"/>
    </source>
</evidence>